<dbReference type="Pfam" id="PF00534">
    <property type="entry name" value="Glycos_transf_1"/>
    <property type="match status" value="1"/>
</dbReference>
<keyword evidence="8" id="KW-0472">Membrane</keyword>
<dbReference type="OMA" id="CWLCARI"/>
<dbReference type="VEuPathDB" id="VectorBase:CSON010500"/>
<comment type="subcellular location">
    <subcellularLocation>
        <location evidence="1">Endoplasmic reticulum membrane</location>
        <topology evidence="1">Single-pass membrane protein</topology>
    </subcellularLocation>
</comment>
<dbReference type="PANTHER" id="PTHR13036">
    <property type="entry name" value="BETA1,4 MANNOSYLTRANSFERASE"/>
    <property type="match status" value="1"/>
</dbReference>
<evidence type="ECO:0000256" key="2">
    <source>
        <dbReference type="ARBA" id="ARBA00004922"/>
    </source>
</evidence>
<keyword evidence="5" id="KW-0812">Transmembrane</keyword>
<evidence type="ECO:0000256" key="4">
    <source>
        <dbReference type="ARBA" id="ARBA00022679"/>
    </source>
</evidence>
<feature type="domain" description="Glycosyl transferase family 1" evidence="13">
    <location>
        <begin position="199"/>
        <end position="331"/>
    </location>
</feature>
<accession>A0A336M763</accession>
<dbReference type="GO" id="GO:0004578">
    <property type="term" value="F:chitobiosyldiphosphodolichol beta-mannosyltransferase activity"/>
    <property type="evidence" value="ECO:0007669"/>
    <property type="project" value="UniProtKB-EC"/>
</dbReference>
<organism evidence="14">
    <name type="scientific">Culicoides sonorensis</name>
    <name type="common">Biting midge</name>
    <dbReference type="NCBI Taxonomy" id="179676"/>
    <lineage>
        <taxon>Eukaryota</taxon>
        <taxon>Metazoa</taxon>
        <taxon>Ecdysozoa</taxon>
        <taxon>Arthropoda</taxon>
        <taxon>Hexapoda</taxon>
        <taxon>Insecta</taxon>
        <taxon>Pterygota</taxon>
        <taxon>Neoptera</taxon>
        <taxon>Endopterygota</taxon>
        <taxon>Diptera</taxon>
        <taxon>Nematocera</taxon>
        <taxon>Chironomoidea</taxon>
        <taxon>Ceratopogonidae</taxon>
        <taxon>Ceratopogoninae</taxon>
        <taxon>Culicoides</taxon>
        <taxon>Monoculicoides</taxon>
    </lineage>
</organism>
<evidence type="ECO:0000256" key="7">
    <source>
        <dbReference type="ARBA" id="ARBA00022989"/>
    </source>
</evidence>
<dbReference type="SUPFAM" id="SSF53756">
    <property type="entry name" value="UDP-Glycosyltransferase/glycogen phosphorylase"/>
    <property type="match status" value="1"/>
</dbReference>
<evidence type="ECO:0000256" key="11">
    <source>
        <dbReference type="ARBA" id="ARBA00033088"/>
    </source>
</evidence>
<keyword evidence="3" id="KW-0328">Glycosyltransferase</keyword>
<reference evidence="14" key="1">
    <citation type="submission" date="2018-07" db="EMBL/GenBank/DDBJ databases">
        <authorList>
            <person name="Quirk P.G."/>
            <person name="Krulwich T.A."/>
        </authorList>
    </citation>
    <scope>NUCLEOTIDE SEQUENCE</scope>
</reference>
<comment type="catalytic activity">
    <reaction evidence="12">
        <text>an N,N'-diacetylchitobiosyl-diphospho-di-trans,poly-cis-dolichol + GDP-alpha-D-mannose = a beta-D-Man-(1-&gt;4)-beta-D-GlcNAc-(1-&gt;4)-alpha-D-GlcNAc-diphospho-di-trans,poly-cis-dolichol + GDP + H(+)</text>
        <dbReference type="Rhea" id="RHEA:13865"/>
        <dbReference type="Rhea" id="RHEA-COMP:19510"/>
        <dbReference type="Rhea" id="RHEA-COMP:19511"/>
        <dbReference type="ChEBI" id="CHEBI:15378"/>
        <dbReference type="ChEBI" id="CHEBI:57269"/>
        <dbReference type="ChEBI" id="CHEBI:57527"/>
        <dbReference type="ChEBI" id="CHEBI:58189"/>
        <dbReference type="ChEBI" id="CHEBI:58472"/>
        <dbReference type="EC" id="2.4.1.142"/>
    </reaction>
    <physiologicalReaction direction="left-to-right" evidence="12">
        <dbReference type="Rhea" id="RHEA:13866"/>
    </physiologicalReaction>
</comment>
<evidence type="ECO:0000256" key="10">
    <source>
        <dbReference type="ARBA" id="ARBA00031566"/>
    </source>
</evidence>
<dbReference type="AlphaFoldDB" id="A0A336M763"/>
<dbReference type="GO" id="GO:0005789">
    <property type="term" value="C:endoplasmic reticulum membrane"/>
    <property type="evidence" value="ECO:0007669"/>
    <property type="project" value="UniProtKB-SubCell"/>
</dbReference>
<evidence type="ECO:0000256" key="12">
    <source>
        <dbReference type="ARBA" id="ARBA00045071"/>
    </source>
</evidence>
<keyword evidence="4" id="KW-0808">Transferase</keyword>
<evidence type="ECO:0000256" key="1">
    <source>
        <dbReference type="ARBA" id="ARBA00004389"/>
    </source>
</evidence>
<protein>
    <recommendedName>
        <fullName evidence="10">Beta-1,4-mannosyltransferase</fullName>
    </recommendedName>
    <alternativeName>
        <fullName evidence="11">GDP-Man:GlcNAc2-PP-dolichol mannosyltransferase</fullName>
    </alternativeName>
    <alternativeName>
        <fullName evidence="9">GDP-mannose-dolichol diphosphochitobiose mannosyltransferase</fullName>
    </alternativeName>
</protein>
<sequence length="373" mass="42909">MTIKNKVATVVVVGDIGRSPRMNYHVMSLLEHDYYVNIVGYLESSPIKEIAQSSKVCYFMCLLGRTRFIIDFHNYTYSILSLTNHSDNILVKTAKKLETFIGRLSHANFCVTNAMKEDLENKFNIKATVLYDRPPQHFKLSSIEEKHSLFLKLADVYTEFKVNNTTTPFTEEINGVIQLRENRSALLVSSTSWTSDEDFGILLSALEKYEQKANIFAGYPEIFCVITGKGPLKDNYAKIIRKKEFEKVKIIMPWLEIEDYPKMLGAADLGVCLHYSSSGLDLPMKVVDMFGCGLPVCAIGFKCLNELVRDKETGFVFNNEDELAEQLLNWFYDFPNYSKIQDLKQTIESNLKEFQELRWQKNWNLFALPVIEP</sequence>
<evidence type="ECO:0000256" key="6">
    <source>
        <dbReference type="ARBA" id="ARBA00022824"/>
    </source>
</evidence>
<evidence type="ECO:0000256" key="9">
    <source>
        <dbReference type="ARBA" id="ARBA00031434"/>
    </source>
</evidence>
<evidence type="ECO:0000256" key="5">
    <source>
        <dbReference type="ARBA" id="ARBA00022692"/>
    </source>
</evidence>
<gene>
    <name evidence="14" type="primary">CSON010500</name>
</gene>
<dbReference type="InterPro" id="IPR001296">
    <property type="entry name" value="Glyco_trans_1"/>
</dbReference>
<evidence type="ECO:0000259" key="13">
    <source>
        <dbReference type="Pfam" id="PF00534"/>
    </source>
</evidence>
<comment type="pathway">
    <text evidence="2">Protein modification; protein glycosylation.</text>
</comment>
<dbReference type="InterPro" id="IPR026051">
    <property type="entry name" value="ALG1-like"/>
</dbReference>
<name>A0A336M763_CULSO</name>
<keyword evidence="6" id="KW-0256">Endoplasmic reticulum</keyword>
<evidence type="ECO:0000256" key="8">
    <source>
        <dbReference type="ARBA" id="ARBA00023136"/>
    </source>
</evidence>
<keyword evidence="7" id="KW-1133">Transmembrane helix</keyword>
<dbReference type="Gene3D" id="3.40.50.2000">
    <property type="entry name" value="Glycogen Phosphorylase B"/>
    <property type="match status" value="1"/>
</dbReference>
<dbReference type="PANTHER" id="PTHR13036:SF0">
    <property type="entry name" value="CHITOBIOSYLDIPHOSPHODOLICHOL BETA-MANNOSYLTRANSFERASE"/>
    <property type="match status" value="1"/>
</dbReference>
<evidence type="ECO:0000313" key="14">
    <source>
        <dbReference type="EMBL" id="SSX24227.1"/>
    </source>
</evidence>
<proteinExistence type="predicted"/>
<dbReference type="EMBL" id="UFQT01000429">
    <property type="protein sequence ID" value="SSX24227.1"/>
    <property type="molecule type" value="Genomic_DNA"/>
</dbReference>
<evidence type="ECO:0000256" key="3">
    <source>
        <dbReference type="ARBA" id="ARBA00022676"/>
    </source>
</evidence>